<feature type="domain" description="DUF6471" evidence="1">
    <location>
        <begin position="40"/>
        <end position="104"/>
    </location>
</feature>
<dbReference type="InterPro" id="IPR045526">
    <property type="entry name" value="DUF6471"/>
</dbReference>
<name>A0A2R5F389_9PROT</name>
<dbReference type="Pfam" id="PF20075">
    <property type="entry name" value="DUF6471"/>
    <property type="match status" value="1"/>
</dbReference>
<dbReference type="EMBL" id="BDOQ01000002">
    <property type="protein sequence ID" value="GBG12987.1"/>
    <property type="molecule type" value="Genomic_DNA"/>
</dbReference>
<keyword evidence="3" id="KW-1185">Reference proteome</keyword>
<dbReference type="AlphaFoldDB" id="A0A2R5F389"/>
<dbReference type="Proteomes" id="UP000245081">
    <property type="component" value="Unassembled WGS sequence"/>
</dbReference>
<proteinExistence type="predicted"/>
<evidence type="ECO:0000313" key="3">
    <source>
        <dbReference type="Proteomes" id="UP000245081"/>
    </source>
</evidence>
<accession>A0A2R5F389</accession>
<organism evidence="2 3">
    <name type="scientific">Novimethylophilus kurashikiensis</name>
    <dbReference type="NCBI Taxonomy" id="1825523"/>
    <lineage>
        <taxon>Bacteria</taxon>
        <taxon>Pseudomonadati</taxon>
        <taxon>Pseudomonadota</taxon>
        <taxon>Betaproteobacteria</taxon>
        <taxon>Nitrosomonadales</taxon>
        <taxon>Methylophilaceae</taxon>
        <taxon>Novimethylophilus</taxon>
    </lineage>
</organism>
<comment type="caution">
    <text evidence="2">The sequence shown here is derived from an EMBL/GenBank/DDBJ whole genome shotgun (WGS) entry which is preliminary data.</text>
</comment>
<gene>
    <name evidence="2" type="ORF">NMK_0525</name>
</gene>
<protein>
    <recommendedName>
        <fullName evidence="1">DUF6471 domain-containing protein</fullName>
    </recommendedName>
</protein>
<reference evidence="2 3" key="1">
    <citation type="journal article" date="2018" name="Environ. Microbiol.">
        <title>Isolation and genomic characterization of Novimethylophilus kurashikiensis gen. nov. sp. nov., a new lanthanide-dependent methylotrophic species of Methylophilaceae.</title>
        <authorList>
            <person name="Lv H."/>
            <person name="Sahin N."/>
            <person name="Tani A."/>
        </authorList>
    </citation>
    <scope>NUCLEOTIDE SEQUENCE [LARGE SCALE GENOMIC DNA]</scope>
    <source>
        <strain evidence="2 3">La2-4</strain>
    </source>
</reference>
<evidence type="ECO:0000313" key="2">
    <source>
        <dbReference type="EMBL" id="GBG12987.1"/>
    </source>
</evidence>
<evidence type="ECO:0000259" key="1">
    <source>
        <dbReference type="Pfam" id="PF20075"/>
    </source>
</evidence>
<sequence>MNRSYTTDLAFRYGCYVDIFLTKRDGPGVSKPQSEIQAEWEAIAYELLVKEMGQRHITYKMLSQRLALMGIAESPDRLNRKVNRRKFSTAFFLACCQAMEVESVPLGSFLRLRQP</sequence>